<evidence type="ECO:0000313" key="2">
    <source>
        <dbReference type="Proteomes" id="UP000500953"/>
    </source>
</evidence>
<gene>
    <name evidence="1" type="ORF">F6W96_35155</name>
</gene>
<proteinExistence type="predicted"/>
<organism evidence="1 2">
    <name type="scientific">Nocardia terpenica</name>
    <dbReference type="NCBI Taxonomy" id="455432"/>
    <lineage>
        <taxon>Bacteria</taxon>
        <taxon>Bacillati</taxon>
        <taxon>Actinomycetota</taxon>
        <taxon>Actinomycetes</taxon>
        <taxon>Mycobacteriales</taxon>
        <taxon>Nocardiaceae</taxon>
        <taxon>Nocardia</taxon>
    </lineage>
</organism>
<dbReference type="AlphaFoldDB" id="A0A6G9ZBJ7"/>
<dbReference type="RefSeq" id="WP_167490200.1">
    <property type="nucleotide sequence ID" value="NZ_CP046173.1"/>
</dbReference>
<dbReference type="Proteomes" id="UP000500953">
    <property type="component" value="Chromosome"/>
</dbReference>
<evidence type="ECO:0000313" key="1">
    <source>
        <dbReference type="EMBL" id="QIS22800.1"/>
    </source>
</evidence>
<dbReference type="EMBL" id="CP046173">
    <property type="protein sequence ID" value="QIS22800.1"/>
    <property type="molecule type" value="Genomic_DNA"/>
</dbReference>
<name>A0A6G9ZBJ7_9NOCA</name>
<reference evidence="1 2" key="1">
    <citation type="journal article" date="2019" name="ACS Chem. Biol.">
        <title>Identification and Mobilization of a Cryptic Antibiotic Biosynthesis Gene Locus from a Human-Pathogenic Nocardia Isolate.</title>
        <authorList>
            <person name="Herisse M."/>
            <person name="Ishida K."/>
            <person name="Porter J.L."/>
            <person name="Howden B."/>
            <person name="Hertweck C."/>
            <person name="Stinear T.P."/>
            <person name="Pidot S.J."/>
        </authorList>
    </citation>
    <scope>NUCLEOTIDE SEQUENCE [LARGE SCALE GENOMIC DNA]</scope>
    <source>
        <strain evidence="1 2">AUSMDU00012715</strain>
    </source>
</reference>
<accession>A0A6G9ZBJ7</accession>
<sequence length="112" mass="11995">MPESLAIATSAGTFQPARDMMAESPVSTTEFVIASDRLVRHMLDVGLQLNALRVVFDSRCSTPADLRAVSAAAAGALEDLDLLIRDAGLAMLTLACQGESDDRSRWRLPAHP</sequence>
<protein>
    <submittedName>
        <fullName evidence="1">Uncharacterized protein</fullName>
    </submittedName>
</protein>